<organism evidence="2 3">
    <name type="scientific">Roseinatronobacter bogoriensis subsp. barguzinensis</name>
    <dbReference type="NCBI Taxonomy" id="441209"/>
    <lineage>
        <taxon>Bacteria</taxon>
        <taxon>Pseudomonadati</taxon>
        <taxon>Pseudomonadota</taxon>
        <taxon>Alphaproteobacteria</taxon>
        <taxon>Rhodobacterales</taxon>
        <taxon>Paracoccaceae</taxon>
        <taxon>Roseinatronobacter</taxon>
    </lineage>
</organism>
<accession>A0A2K8K998</accession>
<name>A0A2K8K998_9RHOB</name>
<dbReference type="KEGG" id="rbg:BG454_09515"/>
<reference evidence="2 3" key="1">
    <citation type="submission" date="2017-11" db="EMBL/GenBank/DDBJ databases">
        <title>Revised Sequence and Annotation of the Rhodobaca barguzinensis strain alga05 Genome.</title>
        <authorList>
            <person name="Kopejtka K."/>
            <person name="Tomasch J.M."/>
            <person name="Bunk B."/>
            <person name="Koblizek M."/>
        </authorList>
    </citation>
    <scope>NUCLEOTIDE SEQUENCE [LARGE SCALE GENOMIC DNA]</scope>
    <source>
        <strain evidence="3">alga05</strain>
    </source>
</reference>
<proteinExistence type="predicted"/>
<protein>
    <submittedName>
        <fullName evidence="2">Uncharacterized protein</fullName>
    </submittedName>
</protein>
<gene>
    <name evidence="2" type="ORF">BG454_09515</name>
</gene>
<dbReference type="Proteomes" id="UP000228948">
    <property type="component" value="Chromosome"/>
</dbReference>
<keyword evidence="1" id="KW-0472">Membrane</keyword>
<sequence>MTHAATQPASATTSLPKSLANEPWGIWAAILFVVATLVTAVVTMGVAGLVVVMVPAALAMLVLLCFIVFG</sequence>
<keyword evidence="3" id="KW-1185">Reference proteome</keyword>
<evidence type="ECO:0000313" key="3">
    <source>
        <dbReference type="Proteomes" id="UP000228948"/>
    </source>
</evidence>
<keyword evidence="1" id="KW-1133">Transmembrane helix</keyword>
<dbReference type="EMBL" id="CP024899">
    <property type="protein sequence ID" value="ATX66031.1"/>
    <property type="molecule type" value="Genomic_DNA"/>
</dbReference>
<evidence type="ECO:0000256" key="1">
    <source>
        <dbReference type="SAM" id="Phobius"/>
    </source>
</evidence>
<dbReference type="STRING" id="441209.GCA_001870665_01681"/>
<evidence type="ECO:0000313" key="2">
    <source>
        <dbReference type="EMBL" id="ATX66031.1"/>
    </source>
</evidence>
<dbReference type="AlphaFoldDB" id="A0A2K8K998"/>
<feature type="transmembrane region" description="Helical" evidence="1">
    <location>
        <begin position="24"/>
        <end position="42"/>
    </location>
</feature>
<keyword evidence="1" id="KW-0812">Transmembrane</keyword>
<dbReference type="RefSeq" id="WP_100319143.1">
    <property type="nucleotide sequence ID" value="NZ_CP024899.1"/>
</dbReference>
<feature type="transmembrane region" description="Helical" evidence="1">
    <location>
        <begin position="49"/>
        <end position="69"/>
    </location>
</feature>